<sequence length="84" mass="9420">MFPNPIEVVCIHIVQPIIDLLAYLLNEVHFLAFMAGCAVLGITLGLIFGIISVVWYKCSRETTVTKKQEFEGNVNRPINSIKND</sequence>
<protein>
    <recommendedName>
        <fullName evidence="4">Copper transporter</fullName>
    </recommendedName>
</protein>
<proteinExistence type="predicted"/>
<keyword evidence="3" id="KW-1185">Reference proteome</keyword>
<keyword evidence="1" id="KW-0472">Membrane</keyword>
<keyword evidence="1" id="KW-1133">Transmembrane helix</keyword>
<accession>A0A0Q9X2H3</accession>
<name>A0A0Q9X2H3_DROWI</name>
<feature type="transmembrane region" description="Helical" evidence="1">
    <location>
        <begin position="30"/>
        <end position="56"/>
    </location>
</feature>
<dbReference type="InParanoid" id="A0A0Q9X2H3"/>
<keyword evidence="1" id="KW-0812">Transmembrane</keyword>
<evidence type="ECO:0000256" key="1">
    <source>
        <dbReference type="SAM" id="Phobius"/>
    </source>
</evidence>
<dbReference type="Proteomes" id="UP000007798">
    <property type="component" value="Unassembled WGS sequence"/>
</dbReference>
<reference evidence="2 3" key="1">
    <citation type="journal article" date="2007" name="Nature">
        <title>Evolution of genes and genomes on the Drosophila phylogeny.</title>
        <authorList>
            <consortium name="Drosophila 12 Genomes Consortium"/>
            <person name="Clark A.G."/>
            <person name="Eisen M.B."/>
            <person name="Smith D.R."/>
            <person name="Bergman C.M."/>
            <person name="Oliver B."/>
            <person name="Markow T.A."/>
            <person name="Kaufman T.C."/>
            <person name="Kellis M."/>
            <person name="Gelbart W."/>
            <person name="Iyer V.N."/>
            <person name="Pollard D.A."/>
            <person name="Sackton T.B."/>
            <person name="Larracuente A.M."/>
            <person name="Singh N.D."/>
            <person name="Abad J.P."/>
            <person name="Abt D.N."/>
            <person name="Adryan B."/>
            <person name="Aguade M."/>
            <person name="Akashi H."/>
            <person name="Anderson W.W."/>
            <person name="Aquadro C.F."/>
            <person name="Ardell D.H."/>
            <person name="Arguello R."/>
            <person name="Artieri C.G."/>
            <person name="Barbash D.A."/>
            <person name="Barker D."/>
            <person name="Barsanti P."/>
            <person name="Batterham P."/>
            <person name="Batzoglou S."/>
            <person name="Begun D."/>
            <person name="Bhutkar A."/>
            <person name="Blanco E."/>
            <person name="Bosak S.A."/>
            <person name="Bradley R.K."/>
            <person name="Brand A.D."/>
            <person name="Brent M.R."/>
            <person name="Brooks A.N."/>
            <person name="Brown R.H."/>
            <person name="Butlin R.K."/>
            <person name="Caggese C."/>
            <person name="Calvi B.R."/>
            <person name="Bernardo de Carvalho A."/>
            <person name="Caspi A."/>
            <person name="Castrezana S."/>
            <person name="Celniker S.E."/>
            <person name="Chang J.L."/>
            <person name="Chapple C."/>
            <person name="Chatterji S."/>
            <person name="Chinwalla A."/>
            <person name="Civetta A."/>
            <person name="Clifton S.W."/>
            <person name="Comeron J.M."/>
            <person name="Costello J.C."/>
            <person name="Coyne J.A."/>
            <person name="Daub J."/>
            <person name="David R.G."/>
            <person name="Delcher A.L."/>
            <person name="Delehaunty K."/>
            <person name="Do C.B."/>
            <person name="Ebling H."/>
            <person name="Edwards K."/>
            <person name="Eickbush T."/>
            <person name="Evans J.D."/>
            <person name="Filipski A."/>
            <person name="Findeiss S."/>
            <person name="Freyhult E."/>
            <person name="Fulton L."/>
            <person name="Fulton R."/>
            <person name="Garcia A.C."/>
            <person name="Gardiner A."/>
            <person name="Garfield D.A."/>
            <person name="Garvin B.E."/>
            <person name="Gibson G."/>
            <person name="Gilbert D."/>
            <person name="Gnerre S."/>
            <person name="Godfrey J."/>
            <person name="Good R."/>
            <person name="Gotea V."/>
            <person name="Gravely B."/>
            <person name="Greenberg A.J."/>
            <person name="Griffiths-Jones S."/>
            <person name="Gross S."/>
            <person name="Guigo R."/>
            <person name="Gustafson E.A."/>
            <person name="Haerty W."/>
            <person name="Hahn M.W."/>
            <person name="Halligan D.L."/>
            <person name="Halpern A.L."/>
            <person name="Halter G.M."/>
            <person name="Han M.V."/>
            <person name="Heger A."/>
            <person name="Hillier L."/>
            <person name="Hinrichs A.S."/>
            <person name="Holmes I."/>
            <person name="Hoskins R.A."/>
            <person name="Hubisz M.J."/>
            <person name="Hultmark D."/>
            <person name="Huntley M.A."/>
            <person name="Jaffe D.B."/>
            <person name="Jagadeeshan S."/>
            <person name="Jeck W.R."/>
            <person name="Johnson J."/>
            <person name="Jones C.D."/>
            <person name="Jordan W.C."/>
            <person name="Karpen G.H."/>
            <person name="Kataoka E."/>
            <person name="Keightley P.D."/>
            <person name="Kheradpour P."/>
            <person name="Kirkness E.F."/>
            <person name="Koerich L.B."/>
            <person name="Kristiansen K."/>
            <person name="Kudrna D."/>
            <person name="Kulathinal R.J."/>
            <person name="Kumar S."/>
            <person name="Kwok R."/>
            <person name="Lander E."/>
            <person name="Langley C.H."/>
            <person name="Lapoint R."/>
            <person name="Lazzaro B.P."/>
            <person name="Lee S.J."/>
            <person name="Levesque L."/>
            <person name="Li R."/>
            <person name="Lin C.F."/>
            <person name="Lin M.F."/>
            <person name="Lindblad-Toh K."/>
            <person name="Llopart A."/>
            <person name="Long M."/>
            <person name="Low L."/>
            <person name="Lozovsky E."/>
            <person name="Lu J."/>
            <person name="Luo M."/>
            <person name="Machado C.A."/>
            <person name="Makalowski W."/>
            <person name="Marzo M."/>
            <person name="Matsuda M."/>
            <person name="Matzkin L."/>
            <person name="McAllister B."/>
            <person name="McBride C.S."/>
            <person name="McKernan B."/>
            <person name="McKernan K."/>
            <person name="Mendez-Lago M."/>
            <person name="Minx P."/>
            <person name="Mollenhauer M.U."/>
            <person name="Montooth K."/>
            <person name="Mount S.M."/>
            <person name="Mu X."/>
            <person name="Myers E."/>
            <person name="Negre B."/>
            <person name="Newfeld S."/>
            <person name="Nielsen R."/>
            <person name="Noor M.A."/>
            <person name="O'Grady P."/>
            <person name="Pachter L."/>
            <person name="Papaceit M."/>
            <person name="Parisi M.J."/>
            <person name="Parisi M."/>
            <person name="Parts L."/>
            <person name="Pedersen J.S."/>
            <person name="Pesole G."/>
            <person name="Phillippy A.M."/>
            <person name="Ponting C.P."/>
            <person name="Pop M."/>
            <person name="Porcelli D."/>
            <person name="Powell J.R."/>
            <person name="Prohaska S."/>
            <person name="Pruitt K."/>
            <person name="Puig M."/>
            <person name="Quesneville H."/>
            <person name="Ram K.R."/>
            <person name="Rand D."/>
            <person name="Rasmussen M.D."/>
            <person name="Reed L.K."/>
            <person name="Reenan R."/>
            <person name="Reily A."/>
            <person name="Remington K.A."/>
            <person name="Rieger T.T."/>
            <person name="Ritchie M.G."/>
            <person name="Robin C."/>
            <person name="Rogers Y.H."/>
            <person name="Rohde C."/>
            <person name="Rozas J."/>
            <person name="Rubenfield M.J."/>
            <person name="Ruiz A."/>
            <person name="Russo S."/>
            <person name="Salzberg S.L."/>
            <person name="Sanchez-Gracia A."/>
            <person name="Saranga D.J."/>
            <person name="Sato H."/>
            <person name="Schaeffer S.W."/>
            <person name="Schatz M.C."/>
            <person name="Schlenke T."/>
            <person name="Schwartz R."/>
            <person name="Segarra C."/>
            <person name="Singh R.S."/>
            <person name="Sirot L."/>
            <person name="Sirota M."/>
            <person name="Sisneros N.B."/>
            <person name="Smith C.D."/>
            <person name="Smith T.F."/>
            <person name="Spieth J."/>
            <person name="Stage D.E."/>
            <person name="Stark A."/>
            <person name="Stephan W."/>
            <person name="Strausberg R.L."/>
            <person name="Strempel S."/>
            <person name="Sturgill D."/>
            <person name="Sutton G."/>
            <person name="Sutton G.G."/>
            <person name="Tao W."/>
            <person name="Teichmann S."/>
            <person name="Tobari Y.N."/>
            <person name="Tomimura Y."/>
            <person name="Tsolas J.M."/>
            <person name="Valente V.L."/>
            <person name="Venter E."/>
            <person name="Venter J.C."/>
            <person name="Vicario S."/>
            <person name="Vieira F.G."/>
            <person name="Vilella A.J."/>
            <person name="Villasante A."/>
            <person name="Walenz B."/>
            <person name="Wang J."/>
            <person name="Wasserman M."/>
            <person name="Watts T."/>
            <person name="Wilson D."/>
            <person name="Wilson R.K."/>
            <person name="Wing R.A."/>
            <person name="Wolfner M.F."/>
            <person name="Wong A."/>
            <person name="Wong G.K."/>
            <person name="Wu C.I."/>
            <person name="Wu G."/>
            <person name="Yamamoto D."/>
            <person name="Yang H.P."/>
            <person name="Yang S.P."/>
            <person name="Yorke J.A."/>
            <person name="Yoshida K."/>
            <person name="Zdobnov E."/>
            <person name="Zhang P."/>
            <person name="Zhang Y."/>
            <person name="Zimin A.V."/>
            <person name="Baldwin J."/>
            <person name="Abdouelleil A."/>
            <person name="Abdulkadir J."/>
            <person name="Abebe A."/>
            <person name="Abera B."/>
            <person name="Abreu J."/>
            <person name="Acer S.C."/>
            <person name="Aftuck L."/>
            <person name="Alexander A."/>
            <person name="An P."/>
            <person name="Anderson E."/>
            <person name="Anderson S."/>
            <person name="Arachi H."/>
            <person name="Azer M."/>
            <person name="Bachantsang P."/>
            <person name="Barry A."/>
            <person name="Bayul T."/>
            <person name="Berlin A."/>
            <person name="Bessette D."/>
            <person name="Bloom T."/>
            <person name="Blye J."/>
            <person name="Boguslavskiy L."/>
            <person name="Bonnet C."/>
            <person name="Boukhgalter B."/>
            <person name="Bourzgui I."/>
            <person name="Brown A."/>
            <person name="Cahill P."/>
            <person name="Channer S."/>
            <person name="Cheshatsang Y."/>
            <person name="Chuda L."/>
            <person name="Citroen M."/>
            <person name="Collymore A."/>
            <person name="Cooke P."/>
            <person name="Costello M."/>
            <person name="D'Aco K."/>
            <person name="Daza R."/>
            <person name="De Haan G."/>
            <person name="DeGray S."/>
            <person name="DeMaso C."/>
            <person name="Dhargay N."/>
            <person name="Dooley K."/>
            <person name="Dooley E."/>
            <person name="Doricent M."/>
            <person name="Dorje P."/>
            <person name="Dorjee K."/>
            <person name="Dupes A."/>
            <person name="Elong R."/>
            <person name="Falk J."/>
            <person name="Farina A."/>
            <person name="Faro S."/>
            <person name="Ferguson D."/>
            <person name="Fisher S."/>
            <person name="Foley C.D."/>
            <person name="Franke A."/>
            <person name="Friedrich D."/>
            <person name="Gadbois L."/>
            <person name="Gearin G."/>
            <person name="Gearin C.R."/>
            <person name="Giannoukos G."/>
            <person name="Goode T."/>
            <person name="Graham J."/>
            <person name="Grandbois E."/>
            <person name="Grewal S."/>
            <person name="Gyaltsen K."/>
            <person name="Hafez N."/>
            <person name="Hagos B."/>
            <person name="Hall J."/>
            <person name="Henson C."/>
            <person name="Hollinger A."/>
            <person name="Honan T."/>
            <person name="Huard M.D."/>
            <person name="Hughes L."/>
            <person name="Hurhula B."/>
            <person name="Husby M.E."/>
            <person name="Kamat A."/>
            <person name="Kanga B."/>
            <person name="Kashin S."/>
            <person name="Khazanovich D."/>
            <person name="Kisner P."/>
            <person name="Lance K."/>
            <person name="Lara M."/>
            <person name="Lee W."/>
            <person name="Lennon N."/>
            <person name="Letendre F."/>
            <person name="LeVine R."/>
            <person name="Lipovsky A."/>
            <person name="Liu X."/>
            <person name="Liu J."/>
            <person name="Liu S."/>
            <person name="Lokyitsang T."/>
            <person name="Lokyitsang Y."/>
            <person name="Lubonja R."/>
            <person name="Lui A."/>
            <person name="MacDonald P."/>
            <person name="Magnisalis V."/>
            <person name="Maru K."/>
            <person name="Matthews C."/>
            <person name="McCusker W."/>
            <person name="McDonough S."/>
            <person name="Mehta T."/>
            <person name="Meldrim J."/>
            <person name="Meneus L."/>
            <person name="Mihai O."/>
            <person name="Mihalev A."/>
            <person name="Mihova T."/>
            <person name="Mittelman R."/>
            <person name="Mlenga V."/>
            <person name="Montmayeur A."/>
            <person name="Mulrain L."/>
            <person name="Navidi A."/>
            <person name="Naylor J."/>
            <person name="Negash T."/>
            <person name="Nguyen T."/>
            <person name="Nguyen N."/>
            <person name="Nicol R."/>
            <person name="Norbu C."/>
            <person name="Norbu N."/>
            <person name="Novod N."/>
            <person name="O'Neill B."/>
            <person name="Osman S."/>
            <person name="Markiewicz E."/>
            <person name="Oyono O.L."/>
            <person name="Patti C."/>
            <person name="Phunkhang P."/>
            <person name="Pierre F."/>
            <person name="Priest M."/>
            <person name="Raghuraman S."/>
            <person name="Rege F."/>
            <person name="Reyes R."/>
            <person name="Rise C."/>
            <person name="Rogov P."/>
            <person name="Ross K."/>
            <person name="Ryan E."/>
            <person name="Settipalli S."/>
            <person name="Shea T."/>
            <person name="Sherpa N."/>
            <person name="Shi L."/>
            <person name="Shih D."/>
            <person name="Sparrow T."/>
            <person name="Spaulding J."/>
            <person name="Stalker J."/>
            <person name="Stange-Thomann N."/>
            <person name="Stavropoulos S."/>
            <person name="Stone C."/>
            <person name="Strader C."/>
            <person name="Tesfaye S."/>
            <person name="Thomson T."/>
            <person name="Thoulutsang Y."/>
            <person name="Thoulutsang D."/>
            <person name="Topham K."/>
            <person name="Topping I."/>
            <person name="Tsamla T."/>
            <person name="Vassiliev H."/>
            <person name="Vo A."/>
            <person name="Wangchuk T."/>
            <person name="Wangdi T."/>
            <person name="Weiand M."/>
            <person name="Wilkinson J."/>
            <person name="Wilson A."/>
            <person name="Yadav S."/>
            <person name="Young G."/>
            <person name="Yu Q."/>
            <person name="Zembek L."/>
            <person name="Zhong D."/>
            <person name="Zimmer A."/>
            <person name="Zwirko Z."/>
            <person name="Jaffe D.B."/>
            <person name="Alvarez P."/>
            <person name="Brockman W."/>
            <person name="Butler J."/>
            <person name="Chin C."/>
            <person name="Gnerre S."/>
            <person name="Grabherr M."/>
            <person name="Kleber M."/>
            <person name="Mauceli E."/>
            <person name="MacCallum I."/>
        </authorList>
    </citation>
    <scope>NUCLEOTIDE SEQUENCE [LARGE SCALE GENOMIC DNA]</scope>
    <source>
        <strain evidence="3">Tucson 14030-0811.24</strain>
    </source>
</reference>
<dbReference type="OrthoDB" id="7841836at2759"/>
<dbReference type="AlphaFoldDB" id="A0A0Q9X2H3"/>
<gene>
    <name evidence="2" type="primary">Dwil\GK27942</name>
    <name evidence="2" type="ORF">Dwil_GK27942</name>
</gene>
<evidence type="ECO:0000313" key="2">
    <source>
        <dbReference type="EMBL" id="KRF98428.1"/>
    </source>
</evidence>
<dbReference type="EMBL" id="CH963857">
    <property type="protein sequence ID" value="KRF98428.1"/>
    <property type="molecule type" value="Genomic_DNA"/>
</dbReference>
<evidence type="ECO:0000313" key="3">
    <source>
        <dbReference type="Proteomes" id="UP000007798"/>
    </source>
</evidence>
<organism evidence="2 3">
    <name type="scientific">Drosophila willistoni</name>
    <name type="common">Fruit fly</name>
    <dbReference type="NCBI Taxonomy" id="7260"/>
    <lineage>
        <taxon>Eukaryota</taxon>
        <taxon>Metazoa</taxon>
        <taxon>Ecdysozoa</taxon>
        <taxon>Arthropoda</taxon>
        <taxon>Hexapoda</taxon>
        <taxon>Insecta</taxon>
        <taxon>Pterygota</taxon>
        <taxon>Neoptera</taxon>
        <taxon>Endopterygota</taxon>
        <taxon>Diptera</taxon>
        <taxon>Brachycera</taxon>
        <taxon>Muscomorpha</taxon>
        <taxon>Ephydroidea</taxon>
        <taxon>Drosophilidae</taxon>
        <taxon>Drosophila</taxon>
        <taxon>Sophophora</taxon>
    </lineage>
</organism>
<evidence type="ECO:0008006" key="4">
    <source>
        <dbReference type="Google" id="ProtNLM"/>
    </source>
</evidence>